<dbReference type="PROSITE" id="PS51257">
    <property type="entry name" value="PROKAR_LIPOPROTEIN"/>
    <property type="match status" value="1"/>
</dbReference>
<gene>
    <name evidence="4" type="ORF">C4532_05775</name>
</gene>
<dbReference type="Gene3D" id="3.40.50.1820">
    <property type="entry name" value="alpha/beta hydrolase"/>
    <property type="match status" value="1"/>
</dbReference>
<feature type="domain" description="Peptidase S9 prolyl oligopeptidase catalytic" evidence="3">
    <location>
        <begin position="327"/>
        <end position="379"/>
    </location>
</feature>
<dbReference type="AlphaFoldDB" id="A0A419F2M9"/>
<dbReference type="GO" id="GO:0006508">
    <property type="term" value="P:proteolysis"/>
    <property type="evidence" value="ECO:0007669"/>
    <property type="project" value="InterPro"/>
</dbReference>
<dbReference type="GO" id="GO:0008236">
    <property type="term" value="F:serine-type peptidase activity"/>
    <property type="evidence" value="ECO:0007669"/>
    <property type="project" value="InterPro"/>
</dbReference>
<proteinExistence type="predicted"/>
<sequence length="468" mass="51793">MSKKTFLAMLIFALSCGGSRISQLNEPNKPGTILGEVTVRKPAGSTIYLGIGTSLDEMSFGRCVKYTVLKESGPFRIEDVPPGTYCMSAFVDLDGNVQPNILREAYYLCQTRISVGPGEKVKNVVVKGFYNERDPSFKTSKRTAEYELLRNKARAAVEDAYRKLNAERSNLLNEVMPTLRAMVFEAEETWAIAGNEADWEHINRLLEPVAELASNAAVGVDSSTSLRGCILRAYLSELDGTVQRYAMHVPEEYDDSRAFSLVIALHTAGSDHWSGLRLVAGFSNIVIGAEEANRSFFPREMPSDFIIAAPNGYGFDGPGYRGPAEYDVMKVLEDVQSRYNIDKDRIYLTGASKGGQGTWEIGLKHPEIFAAIAPVCGATGGVRLMASEIRRVPTFVFHGAKDGVTSVNESRVMTAAVRRLGGDVRYKYFEYPDWGHFATYQIYEGGRIFDLFREQARSRPTNFLHAGG</sequence>
<dbReference type="InterPro" id="IPR050955">
    <property type="entry name" value="Plant_Biomass_Hydrol_Est"/>
</dbReference>
<dbReference type="InterPro" id="IPR029058">
    <property type="entry name" value="AB_hydrolase_fold"/>
</dbReference>
<evidence type="ECO:0000256" key="1">
    <source>
        <dbReference type="ARBA" id="ARBA00022729"/>
    </source>
</evidence>
<evidence type="ECO:0000259" key="3">
    <source>
        <dbReference type="Pfam" id="PF00326"/>
    </source>
</evidence>
<reference evidence="4 5" key="1">
    <citation type="journal article" date="2017" name="ISME J.">
        <title>Energy and carbon metabolisms in a deep terrestrial subsurface fluid microbial community.</title>
        <authorList>
            <person name="Momper L."/>
            <person name="Jungbluth S.P."/>
            <person name="Lee M.D."/>
            <person name="Amend J.P."/>
        </authorList>
    </citation>
    <scope>NUCLEOTIDE SEQUENCE [LARGE SCALE GENOMIC DNA]</scope>
    <source>
        <strain evidence="4">SURF_17</strain>
    </source>
</reference>
<dbReference type="PANTHER" id="PTHR43037">
    <property type="entry name" value="UNNAMED PRODUCT-RELATED"/>
    <property type="match status" value="1"/>
</dbReference>
<comment type="caution">
    <text evidence="4">The sequence shown here is derived from an EMBL/GenBank/DDBJ whole genome shotgun (WGS) entry which is preliminary data.</text>
</comment>
<keyword evidence="2" id="KW-0378">Hydrolase</keyword>
<dbReference type="SUPFAM" id="SSF53474">
    <property type="entry name" value="alpha/beta-Hydrolases"/>
    <property type="match status" value="1"/>
</dbReference>
<dbReference type="Proteomes" id="UP000285961">
    <property type="component" value="Unassembled WGS sequence"/>
</dbReference>
<organism evidence="4 5">
    <name type="scientific">Candidatus Abyssobacteria bacterium SURF_17</name>
    <dbReference type="NCBI Taxonomy" id="2093361"/>
    <lineage>
        <taxon>Bacteria</taxon>
        <taxon>Pseudomonadati</taxon>
        <taxon>Candidatus Hydrogenedentota</taxon>
        <taxon>Candidatus Abyssobacteria</taxon>
    </lineage>
</organism>
<protein>
    <recommendedName>
        <fullName evidence="3">Peptidase S9 prolyl oligopeptidase catalytic domain-containing protein</fullName>
    </recommendedName>
</protein>
<dbReference type="EMBL" id="QZKI01000043">
    <property type="protein sequence ID" value="RJP72574.1"/>
    <property type="molecule type" value="Genomic_DNA"/>
</dbReference>
<keyword evidence="1" id="KW-0732">Signal</keyword>
<dbReference type="PANTHER" id="PTHR43037:SF5">
    <property type="entry name" value="FERULOYL ESTERASE"/>
    <property type="match status" value="1"/>
</dbReference>
<accession>A0A419F2M9</accession>
<name>A0A419F2M9_9BACT</name>
<dbReference type="InterPro" id="IPR001375">
    <property type="entry name" value="Peptidase_S9_cat"/>
</dbReference>
<evidence type="ECO:0000313" key="4">
    <source>
        <dbReference type="EMBL" id="RJP72574.1"/>
    </source>
</evidence>
<dbReference type="Pfam" id="PF00326">
    <property type="entry name" value="Peptidase_S9"/>
    <property type="match status" value="1"/>
</dbReference>
<evidence type="ECO:0000256" key="2">
    <source>
        <dbReference type="ARBA" id="ARBA00022801"/>
    </source>
</evidence>
<evidence type="ECO:0000313" key="5">
    <source>
        <dbReference type="Proteomes" id="UP000285961"/>
    </source>
</evidence>